<dbReference type="Pfam" id="PF05838">
    <property type="entry name" value="Glyco_hydro_108"/>
    <property type="match status" value="1"/>
</dbReference>
<protein>
    <recommendedName>
        <fullName evidence="1">TtsA-like Glycoside hydrolase family 108 domain-containing protein</fullName>
    </recommendedName>
</protein>
<dbReference type="Gene3D" id="1.20.141.10">
    <property type="entry name" value="Chitosanase, subunit A, domain 1"/>
    <property type="match status" value="1"/>
</dbReference>
<evidence type="ECO:0000259" key="1">
    <source>
        <dbReference type="Pfam" id="PF05838"/>
    </source>
</evidence>
<organism evidence="2">
    <name type="scientific">uncultured Caudovirales phage</name>
    <dbReference type="NCBI Taxonomy" id="2100421"/>
    <lineage>
        <taxon>Viruses</taxon>
        <taxon>Duplodnaviria</taxon>
        <taxon>Heunggongvirae</taxon>
        <taxon>Uroviricota</taxon>
        <taxon>Caudoviricetes</taxon>
        <taxon>Peduoviridae</taxon>
        <taxon>Maltschvirus</taxon>
        <taxon>Maltschvirus maltsch</taxon>
    </lineage>
</organism>
<accession>A0A6J5LZ06</accession>
<dbReference type="SUPFAM" id="SSF53955">
    <property type="entry name" value="Lysozyme-like"/>
    <property type="match status" value="1"/>
</dbReference>
<proteinExistence type="predicted"/>
<evidence type="ECO:0000313" key="2">
    <source>
        <dbReference type="EMBL" id="CAB4139785.1"/>
    </source>
</evidence>
<dbReference type="InterPro" id="IPR023346">
    <property type="entry name" value="Lysozyme-like_dom_sf"/>
</dbReference>
<dbReference type="InterPro" id="IPR008565">
    <property type="entry name" value="TtsA-like_GH18_dom"/>
</dbReference>
<sequence length="745" mass="83574">MPTVPGYDQFIVRRAATPSFVDSGAIQRAASTGQQASALFEQAANVSLNIQKENDKVTLNDALIQREREKIDSIDATQKMFQNNPEGYGRFFEKEQQKRDAERVKTLPASVQEAYNFTVAESNVRDYERNLNWENGRRIEVIGSKINRTGQTLAELSYTYGQRGGDFNEIARNIDATIVSGAGVLAEDKLQDFDSKIRTEAAQKYIYGAMAMDAQRAQQLLSSGQFSAYFTGEELIKLQKTVWDKTPDIKKLNEIQLDGNPVENAERSIDIIMRNEGGYRKKDGKSGHPAIYGINRGPFQKEHDEAKQITETQGKAAGEAYARQFYKKEFYDKYKIGELPLQVQDIVADGVVNHGTTFRNKLVQAAKDGSSPQELIEMRRQEYERLAKNDPKKYADELQGWQNRLNNLPIQGGGGYYGNLSTGEKLNQQEVVFKNILADKAKAFIEVGAGTPGEIVDGQVRTLGIDKENASVLTNPQAVEFGVSIAQVNNADEALSQFNKLFNEYKEYTPNAIQDLKRNKSITPAMEAAMFLAYKGKPENKEHIELLINTSRSGKTALNELYQQSGFLKSNLISKVKDKTEGLQAAILNEGKSFEDIQEKMDVIESLSMARMLQRKTSSESDAVEFALKPFNGAYELAEVNDAKFRVPKAHSASQIENGVETFLKESLPDMVNQRDKEIYELQNIAAPFLNEKETGYKFRSIDGNVLVDKAGKEIDVSFEQLLKEKEKKSTPISESLLLETEPRF</sequence>
<dbReference type="EMBL" id="LR796368">
    <property type="protein sequence ID" value="CAB4139785.1"/>
    <property type="molecule type" value="Genomic_DNA"/>
</dbReference>
<reference evidence="2" key="1">
    <citation type="submission" date="2020-04" db="EMBL/GenBank/DDBJ databases">
        <authorList>
            <person name="Chiriac C."/>
            <person name="Salcher M."/>
            <person name="Ghai R."/>
            <person name="Kavagutti S V."/>
        </authorList>
    </citation>
    <scope>NUCLEOTIDE SEQUENCE</scope>
</reference>
<feature type="domain" description="TtsA-like Glycoside hydrolase family 108" evidence="1">
    <location>
        <begin position="270"/>
        <end position="355"/>
    </location>
</feature>
<name>A0A6J5LZ06_9CAUD</name>
<gene>
    <name evidence="2" type="ORF">UFOVP354_32</name>
</gene>